<organism evidence="2 3">
    <name type="scientific">Hydrogenimonas cancrithermarum</name>
    <dbReference type="NCBI Taxonomy" id="2993563"/>
    <lineage>
        <taxon>Bacteria</taxon>
        <taxon>Pseudomonadati</taxon>
        <taxon>Campylobacterota</taxon>
        <taxon>Epsilonproteobacteria</taxon>
        <taxon>Campylobacterales</taxon>
        <taxon>Hydrogenimonadaceae</taxon>
        <taxon>Hydrogenimonas</taxon>
    </lineage>
</organism>
<keyword evidence="3" id="KW-1185">Reference proteome</keyword>
<dbReference type="EMBL" id="AP027370">
    <property type="protein sequence ID" value="BDY13389.1"/>
    <property type="molecule type" value="Genomic_DNA"/>
</dbReference>
<protein>
    <recommendedName>
        <fullName evidence="1">Fervidolysin-like N-terminal prodomain domain-containing protein</fullName>
    </recommendedName>
</protein>
<dbReference type="Proteomes" id="UP001321445">
    <property type="component" value="Chromosome"/>
</dbReference>
<evidence type="ECO:0000259" key="1">
    <source>
        <dbReference type="Pfam" id="PF22148"/>
    </source>
</evidence>
<name>A0ABM8FM00_9BACT</name>
<feature type="domain" description="Fervidolysin-like N-terminal prodomain" evidence="1">
    <location>
        <begin position="59"/>
        <end position="121"/>
    </location>
</feature>
<dbReference type="Pfam" id="PF22148">
    <property type="entry name" value="Fervidolysin_NPro-like"/>
    <property type="match status" value="1"/>
</dbReference>
<evidence type="ECO:0000313" key="3">
    <source>
        <dbReference type="Proteomes" id="UP001321445"/>
    </source>
</evidence>
<proteinExistence type="predicted"/>
<dbReference type="RefSeq" id="WP_286336345.1">
    <property type="nucleotide sequence ID" value="NZ_AP027370.1"/>
</dbReference>
<evidence type="ECO:0000313" key="2">
    <source>
        <dbReference type="EMBL" id="BDY13389.1"/>
    </source>
</evidence>
<dbReference type="InterPro" id="IPR054399">
    <property type="entry name" value="Fervidolysin-like_N_prodom"/>
</dbReference>
<gene>
    <name evidence="2" type="ORF">HCR_17010</name>
</gene>
<accession>A0ABM8FM00</accession>
<reference evidence="2 3" key="1">
    <citation type="submission" date="2023-03" db="EMBL/GenBank/DDBJ databases">
        <title>Description of Hydrogenimonas sp. ISO32.</title>
        <authorList>
            <person name="Mino S."/>
            <person name="Fukazawa S."/>
            <person name="Sawabe T."/>
        </authorList>
    </citation>
    <scope>NUCLEOTIDE SEQUENCE [LARGE SCALE GENOMIC DNA]</scope>
    <source>
        <strain evidence="2 3">ISO32</strain>
    </source>
</reference>
<sequence length="130" mass="14850">MRYLVTMAACTVMLFAGDYYYMEGGKRVELTPVTSEFPAARSLQNVLKFKNERGADVAIPNRLIVKFKSPENFDRYLKEFGLKLLHRYRNGTCLLQAPTPKAAMDAANALSQREDVLFAQPDLIKKWSLR</sequence>